<reference evidence="1 2" key="1">
    <citation type="submission" date="2015-07" db="EMBL/GenBank/DDBJ databases">
        <title>Genome sequencing of Kibdelosporangium phytohabitans.</title>
        <authorList>
            <person name="Qin S."/>
            <person name="Xing K."/>
        </authorList>
    </citation>
    <scope>NUCLEOTIDE SEQUENCE [LARGE SCALE GENOMIC DNA]</scope>
    <source>
        <strain evidence="1 2">KLBMP1111</strain>
    </source>
</reference>
<dbReference type="Pfam" id="PF17174">
    <property type="entry name" value="DUF5130"/>
    <property type="match status" value="1"/>
</dbReference>
<evidence type="ECO:0008006" key="3">
    <source>
        <dbReference type="Google" id="ProtNLM"/>
    </source>
</evidence>
<dbReference type="Gene3D" id="3.10.310.50">
    <property type="match status" value="1"/>
</dbReference>
<dbReference type="RefSeq" id="WP_054296573.1">
    <property type="nucleotide sequence ID" value="NZ_CP012752.1"/>
</dbReference>
<gene>
    <name evidence="1" type="ORF">AOZ06_11310</name>
</gene>
<proteinExistence type="predicted"/>
<organism evidence="1 2">
    <name type="scientific">Kibdelosporangium phytohabitans</name>
    <dbReference type="NCBI Taxonomy" id="860235"/>
    <lineage>
        <taxon>Bacteria</taxon>
        <taxon>Bacillati</taxon>
        <taxon>Actinomycetota</taxon>
        <taxon>Actinomycetes</taxon>
        <taxon>Pseudonocardiales</taxon>
        <taxon>Pseudonocardiaceae</taxon>
        <taxon>Kibdelosporangium</taxon>
    </lineage>
</organism>
<dbReference type="OrthoDB" id="3214027at2"/>
<dbReference type="STRING" id="860235.AOZ06_11310"/>
<dbReference type="AlphaFoldDB" id="A0A0N9II80"/>
<keyword evidence="2" id="KW-1185">Reference proteome</keyword>
<dbReference type="Proteomes" id="UP000063699">
    <property type="component" value="Chromosome"/>
</dbReference>
<name>A0A0N9II80_9PSEU</name>
<accession>A0A0N9II80</accession>
<evidence type="ECO:0000313" key="1">
    <source>
        <dbReference type="EMBL" id="ALG14710.1"/>
    </source>
</evidence>
<sequence>MAAGEVVKAGPAVIDESQLPEGTVVTNTGRLSIARPYEEATPPLPFTPVQLSRLDEALTLASRAAKLAFSVYLGPLGDGATPDTRAEAERMHATSGDVSNSVLIAVSPGQRVVELVTGEEASRRLPDRGLKLVVMALVASFKEGDLVGGLVSGLRMLADQAGTPVHPS</sequence>
<dbReference type="InterPro" id="IPR033437">
    <property type="entry name" value="DUF5130"/>
</dbReference>
<protein>
    <recommendedName>
        <fullName evidence="3">DUF5130 domain-containing protein</fullName>
    </recommendedName>
</protein>
<dbReference type="EMBL" id="CP012752">
    <property type="protein sequence ID" value="ALG14710.1"/>
    <property type="molecule type" value="Genomic_DNA"/>
</dbReference>
<dbReference type="KEGG" id="kphy:AOZ06_11310"/>
<evidence type="ECO:0000313" key="2">
    <source>
        <dbReference type="Proteomes" id="UP000063699"/>
    </source>
</evidence>